<dbReference type="RefSeq" id="WP_122143996.1">
    <property type="nucleotide sequence ID" value="NZ_CP120353.1"/>
</dbReference>
<dbReference type="InterPro" id="IPR014710">
    <property type="entry name" value="RmlC-like_jellyroll"/>
</dbReference>
<dbReference type="InterPro" id="IPR011051">
    <property type="entry name" value="RmlC_Cupin_sf"/>
</dbReference>
<proteinExistence type="predicted"/>
<protein>
    <recommendedName>
        <fullName evidence="3">Cupin</fullName>
    </recommendedName>
</protein>
<dbReference type="SUPFAM" id="SSF51182">
    <property type="entry name" value="RmlC-like cupins"/>
    <property type="match status" value="1"/>
</dbReference>
<evidence type="ECO:0000313" key="2">
    <source>
        <dbReference type="Proteomes" id="UP001221009"/>
    </source>
</evidence>
<gene>
    <name evidence="1" type="ORF">P2T59_21470</name>
</gene>
<evidence type="ECO:0008006" key="3">
    <source>
        <dbReference type="Google" id="ProtNLM"/>
    </source>
</evidence>
<dbReference type="Gene3D" id="2.60.120.10">
    <property type="entry name" value="Jelly Rolls"/>
    <property type="match status" value="1"/>
</dbReference>
<organism evidence="1 2">
    <name type="scientific">Parabacteroides distasonis</name>
    <dbReference type="NCBI Taxonomy" id="823"/>
    <lineage>
        <taxon>Bacteria</taxon>
        <taxon>Pseudomonadati</taxon>
        <taxon>Bacteroidota</taxon>
        <taxon>Bacteroidia</taxon>
        <taxon>Bacteroidales</taxon>
        <taxon>Tannerellaceae</taxon>
        <taxon>Parabacteroides</taxon>
    </lineage>
</organism>
<reference evidence="1" key="1">
    <citation type="submission" date="2023-03" db="EMBL/GenBank/DDBJ databases">
        <title>Parabacteroides distasonis, a bacteria resistant against UC.</title>
        <authorList>
            <person name="Dai W."/>
        </authorList>
    </citation>
    <scope>NUCLEOTIDE SEQUENCE</scope>
    <source>
        <strain evidence="1">F1-28</strain>
    </source>
</reference>
<dbReference type="AlphaFoldDB" id="A0AAX3QS33"/>
<dbReference type="EMBL" id="CP120353">
    <property type="protein sequence ID" value="WET64228.1"/>
    <property type="molecule type" value="Genomic_DNA"/>
</dbReference>
<sequence length="135" mass="15495">MIESYFHKGEGYNPFLIREGWQVAQLNHVSGHGLDDIERIEVHKSTDEVFILFKGNAVLVEAVVNGDNTTFHCEKMRKGVTYNIPAGTWHDIAMDLDVEIIIVEKSDTHKNDCEYLKLSQQERNDLYAMINKSLL</sequence>
<accession>A0AAX3QS33</accession>
<dbReference type="Proteomes" id="UP001221009">
    <property type="component" value="Chromosome"/>
</dbReference>
<evidence type="ECO:0000313" key="1">
    <source>
        <dbReference type="EMBL" id="WET64228.1"/>
    </source>
</evidence>
<name>A0AAX3QS33_PARDI</name>